<evidence type="ECO:0000256" key="1">
    <source>
        <dbReference type="SAM" id="MobiDB-lite"/>
    </source>
</evidence>
<organism evidence="2">
    <name type="scientific">uncultured Rubrobacteraceae bacterium</name>
    <dbReference type="NCBI Taxonomy" id="349277"/>
    <lineage>
        <taxon>Bacteria</taxon>
        <taxon>Bacillati</taxon>
        <taxon>Actinomycetota</taxon>
        <taxon>Rubrobacteria</taxon>
        <taxon>Rubrobacterales</taxon>
        <taxon>Rubrobacteraceae</taxon>
        <taxon>environmental samples</taxon>
    </lineage>
</organism>
<proteinExistence type="predicted"/>
<protein>
    <submittedName>
        <fullName evidence="2">Transcriptional regulator, LacI family</fullName>
    </submittedName>
</protein>
<feature type="non-terminal residue" evidence="2">
    <location>
        <position position="342"/>
    </location>
</feature>
<gene>
    <name evidence="2" type="ORF">AVDCRST_MAG02-763</name>
</gene>
<feature type="compositionally biased region" description="Basic and acidic residues" evidence="1">
    <location>
        <begin position="82"/>
        <end position="91"/>
    </location>
</feature>
<feature type="compositionally biased region" description="Basic and acidic residues" evidence="1">
    <location>
        <begin position="42"/>
        <end position="54"/>
    </location>
</feature>
<feature type="compositionally biased region" description="Gly residues" evidence="1">
    <location>
        <begin position="201"/>
        <end position="212"/>
    </location>
</feature>
<feature type="compositionally biased region" description="Low complexity" evidence="1">
    <location>
        <begin position="333"/>
        <end position="342"/>
    </location>
</feature>
<dbReference type="AlphaFoldDB" id="A0A6J4QMU8"/>
<feature type="non-terminal residue" evidence="2">
    <location>
        <position position="1"/>
    </location>
</feature>
<feature type="compositionally biased region" description="Basic and acidic residues" evidence="1">
    <location>
        <begin position="118"/>
        <end position="131"/>
    </location>
</feature>
<feature type="region of interest" description="Disordered" evidence="1">
    <location>
        <begin position="1"/>
        <end position="342"/>
    </location>
</feature>
<name>A0A6J4QMU8_9ACTN</name>
<feature type="compositionally biased region" description="Gly residues" evidence="1">
    <location>
        <begin position="147"/>
        <end position="159"/>
    </location>
</feature>
<reference evidence="2" key="1">
    <citation type="submission" date="2020-02" db="EMBL/GenBank/DDBJ databases">
        <authorList>
            <person name="Meier V. D."/>
        </authorList>
    </citation>
    <scope>NUCLEOTIDE SEQUENCE</scope>
    <source>
        <strain evidence="2">AVDCRST_MAG02</strain>
    </source>
</reference>
<sequence length="342" mass="36514">GGKAFGQREAEDGRDRGAGGCFEADGLQGDERAARGGGGDAGEGRTRDRRERLRQARRRAGPERGPGGIREPGRQRGGQRLLRRDHPRRGGDAGAGRALDGPHGHPRRGAAPPALDGAGRRARDGRRDPGATRRAFRPAGGAAAPGHPGGARGRQGGEPAGRALRGGDELCRRLRRDRAPALPGAPPHRRRRRPAVQVHAGEGGRIPDGLAGGRRPAEPAPRKTRQVRGRDRLRGGARPAPRAGAPDGHLRRQRPAGHGRLPGAVRGGPARPRRRERCRLRRPAARPPAHAGPYHRPPTRPRDGGAGDQDAAQDHRRGDARKHPRRARDVAGRARVLRPPVV</sequence>
<feature type="compositionally biased region" description="Basic residues" evidence="1">
    <location>
        <begin position="271"/>
        <end position="284"/>
    </location>
</feature>
<dbReference type="EMBL" id="CADCVH010000022">
    <property type="protein sequence ID" value="CAA9449442.1"/>
    <property type="molecule type" value="Genomic_DNA"/>
</dbReference>
<evidence type="ECO:0000313" key="2">
    <source>
        <dbReference type="EMBL" id="CAA9449442.1"/>
    </source>
</evidence>
<feature type="compositionally biased region" description="Basic and acidic residues" evidence="1">
    <location>
        <begin position="1"/>
        <end position="17"/>
    </location>
</feature>
<feature type="compositionally biased region" description="Low complexity" evidence="1">
    <location>
        <begin position="137"/>
        <end position="146"/>
    </location>
</feature>
<accession>A0A6J4QMU8</accession>
<feature type="compositionally biased region" description="Low complexity" evidence="1">
    <location>
        <begin position="259"/>
        <end position="270"/>
    </location>
</feature>
<feature type="compositionally biased region" description="Low complexity" evidence="1">
    <location>
        <begin position="236"/>
        <end position="247"/>
    </location>
</feature>